<keyword evidence="6 11" id="KW-0812">Transmembrane</keyword>
<keyword evidence="8 11" id="KW-1133">Transmembrane helix</keyword>
<reference evidence="13 14" key="1">
    <citation type="submission" date="2021-09" db="EMBL/GenBank/DDBJ databases">
        <title>The complete genome sequence of a new microorganism.</title>
        <authorList>
            <person name="Zi Z."/>
        </authorList>
    </citation>
    <scope>NUCLEOTIDE SEQUENCE [LARGE SCALE GENOMIC DNA]</scope>
    <source>
        <strain evidence="13 14">WGZ8</strain>
    </source>
</reference>
<keyword evidence="5" id="KW-0441">Lipid A biosynthesis</keyword>
<accession>A0ABS7VTH6</accession>
<evidence type="ECO:0000313" key="14">
    <source>
        <dbReference type="Proteomes" id="UP000704176"/>
    </source>
</evidence>
<evidence type="ECO:0000256" key="9">
    <source>
        <dbReference type="ARBA" id="ARBA00023098"/>
    </source>
</evidence>
<keyword evidence="2" id="KW-1003">Cell membrane</keyword>
<dbReference type="InterPro" id="IPR000390">
    <property type="entry name" value="Small_drug/metabolite_transptr"/>
</dbReference>
<dbReference type="EMBL" id="JAIRBM010000023">
    <property type="protein sequence ID" value="MBZ6078866.1"/>
    <property type="molecule type" value="Genomic_DNA"/>
</dbReference>
<comment type="caution">
    <text evidence="13">The sequence shown here is derived from an EMBL/GenBank/DDBJ whole genome shotgun (WGS) entry which is preliminary data.</text>
</comment>
<dbReference type="PANTHER" id="PTHR30561">
    <property type="entry name" value="SMR FAMILY PROTON-DEPENDENT DRUG EFFLUX TRANSPORTER SUGE"/>
    <property type="match status" value="1"/>
</dbReference>
<keyword evidence="10 11" id="KW-0472">Membrane</keyword>
<name>A0ABS7VTH6_9HYPH</name>
<comment type="subcellular location">
    <subcellularLocation>
        <location evidence="1">Cell membrane</location>
        <topology evidence="1">Multi-pass membrane protein</topology>
    </subcellularLocation>
</comment>
<keyword evidence="9" id="KW-0443">Lipid metabolism</keyword>
<evidence type="ECO:0000256" key="4">
    <source>
        <dbReference type="ARBA" id="ARBA00022519"/>
    </source>
</evidence>
<dbReference type="InterPro" id="IPR037185">
    <property type="entry name" value="EmrE-like"/>
</dbReference>
<evidence type="ECO:0000256" key="8">
    <source>
        <dbReference type="ARBA" id="ARBA00022989"/>
    </source>
</evidence>
<evidence type="ECO:0000256" key="5">
    <source>
        <dbReference type="ARBA" id="ARBA00022556"/>
    </source>
</evidence>
<feature type="transmembrane region" description="Helical" evidence="11">
    <location>
        <begin position="59"/>
        <end position="78"/>
    </location>
</feature>
<evidence type="ECO:0000256" key="6">
    <source>
        <dbReference type="ARBA" id="ARBA00022692"/>
    </source>
</evidence>
<organism evidence="13 14">
    <name type="scientific">Microvirga puerhi</name>
    <dbReference type="NCBI Taxonomy" id="2876078"/>
    <lineage>
        <taxon>Bacteria</taxon>
        <taxon>Pseudomonadati</taxon>
        <taxon>Pseudomonadota</taxon>
        <taxon>Alphaproteobacteria</taxon>
        <taxon>Hyphomicrobiales</taxon>
        <taxon>Methylobacteriaceae</taxon>
        <taxon>Microvirga</taxon>
    </lineage>
</organism>
<dbReference type="Gene3D" id="1.10.3730.20">
    <property type="match status" value="1"/>
</dbReference>
<evidence type="ECO:0000256" key="2">
    <source>
        <dbReference type="ARBA" id="ARBA00022475"/>
    </source>
</evidence>
<keyword evidence="7" id="KW-0448">Lipopolysaccharide biosynthesis</keyword>
<evidence type="ECO:0000313" key="13">
    <source>
        <dbReference type="EMBL" id="MBZ6078866.1"/>
    </source>
</evidence>
<evidence type="ECO:0000256" key="1">
    <source>
        <dbReference type="ARBA" id="ARBA00004651"/>
    </source>
</evidence>
<feature type="transmembrane region" description="Helical" evidence="11">
    <location>
        <begin position="85"/>
        <end position="105"/>
    </location>
</feature>
<dbReference type="SUPFAM" id="SSF103481">
    <property type="entry name" value="Multidrug resistance efflux transporter EmrE"/>
    <property type="match status" value="1"/>
</dbReference>
<protein>
    <submittedName>
        <fullName evidence="13">EamA family transporter</fullName>
    </submittedName>
</protein>
<evidence type="ECO:0000256" key="7">
    <source>
        <dbReference type="ARBA" id="ARBA00022985"/>
    </source>
</evidence>
<sequence>MRDRSSVLLPHFTLCSILAWGGLIVSETLAQVALKAAGDRLGSMDFGVGWVMSAITDPWTVAGVIGYVGAFASWMTVLNRIPLSLGFPLTSVIYVTVTAASVLLFREEFGVLRWSGIMLIVVGVVIIGTEED</sequence>
<gene>
    <name evidence="13" type="ORF">K9B37_21635</name>
</gene>
<evidence type="ECO:0000256" key="10">
    <source>
        <dbReference type="ARBA" id="ARBA00023136"/>
    </source>
</evidence>
<evidence type="ECO:0000259" key="12">
    <source>
        <dbReference type="Pfam" id="PF00892"/>
    </source>
</evidence>
<keyword evidence="4" id="KW-0997">Cell inner membrane</keyword>
<keyword evidence="3" id="KW-0444">Lipid biosynthesis</keyword>
<keyword evidence="14" id="KW-1185">Reference proteome</keyword>
<dbReference type="RefSeq" id="WP_224315618.1">
    <property type="nucleotide sequence ID" value="NZ_JAIRBM010000023.1"/>
</dbReference>
<evidence type="ECO:0000256" key="3">
    <source>
        <dbReference type="ARBA" id="ARBA00022516"/>
    </source>
</evidence>
<feature type="domain" description="EamA" evidence="12">
    <location>
        <begin position="61"/>
        <end position="128"/>
    </location>
</feature>
<evidence type="ECO:0000256" key="11">
    <source>
        <dbReference type="SAM" id="Phobius"/>
    </source>
</evidence>
<dbReference type="Pfam" id="PF00892">
    <property type="entry name" value="EamA"/>
    <property type="match status" value="1"/>
</dbReference>
<feature type="transmembrane region" description="Helical" evidence="11">
    <location>
        <begin position="111"/>
        <end position="129"/>
    </location>
</feature>
<proteinExistence type="predicted"/>
<dbReference type="PANTHER" id="PTHR30561:SF9">
    <property type="entry name" value="4-AMINO-4-DEOXY-L-ARABINOSE-PHOSPHOUNDECAPRENOL FLIPPASE SUBUNIT ARNF-RELATED"/>
    <property type="match status" value="1"/>
</dbReference>
<dbReference type="Proteomes" id="UP000704176">
    <property type="component" value="Unassembled WGS sequence"/>
</dbReference>
<dbReference type="InterPro" id="IPR000620">
    <property type="entry name" value="EamA_dom"/>
</dbReference>